<evidence type="ECO:0000256" key="1">
    <source>
        <dbReference type="ARBA" id="ARBA00008918"/>
    </source>
</evidence>
<dbReference type="PANTHER" id="PTHR12901">
    <property type="entry name" value="SPERM PROTEIN HOMOLOG"/>
    <property type="match status" value="1"/>
</dbReference>
<evidence type="ECO:0000259" key="2">
    <source>
        <dbReference type="Pfam" id="PF03364"/>
    </source>
</evidence>
<dbReference type="InterPro" id="IPR044996">
    <property type="entry name" value="COQ10-like"/>
</dbReference>
<dbReference type="InterPro" id="IPR005031">
    <property type="entry name" value="COQ10_START"/>
</dbReference>
<name>A0A1I5FGZ2_9HYPH</name>
<keyword evidence="4" id="KW-1185">Reference proteome</keyword>
<dbReference type="EMBL" id="FOVR01000004">
    <property type="protein sequence ID" value="SFO23015.1"/>
    <property type="molecule type" value="Genomic_DNA"/>
</dbReference>
<proteinExistence type="inferred from homology"/>
<dbReference type="RefSeq" id="WP_090072151.1">
    <property type="nucleotide sequence ID" value="NZ_FOVR01000004.1"/>
</dbReference>
<reference evidence="3 4" key="1">
    <citation type="submission" date="2016-10" db="EMBL/GenBank/DDBJ databases">
        <authorList>
            <person name="de Groot N.N."/>
        </authorList>
    </citation>
    <scope>NUCLEOTIDE SEQUENCE [LARGE SCALE GENOMIC DNA]</scope>
    <source>
        <strain evidence="3 4">CGMCC 1.9157</strain>
    </source>
</reference>
<evidence type="ECO:0000313" key="4">
    <source>
        <dbReference type="Proteomes" id="UP000199236"/>
    </source>
</evidence>
<dbReference type="AlphaFoldDB" id="A0A1I5FGZ2"/>
<organism evidence="3 4">
    <name type="scientific">Cohaesibacter marisflavi</name>
    <dbReference type="NCBI Taxonomy" id="655353"/>
    <lineage>
        <taxon>Bacteria</taxon>
        <taxon>Pseudomonadati</taxon>
        <taxon>Pseudomonadota</taxon>
        <taxon>Alphaproteobacteria</taxon>
        <taxon>Hyphomicrobiales</taxon>
        <taxon>Cohaesibacteraceae</taxon>
    </lineage>
</organism>
<dbReference type="GO" id="GO:0048039">
    <property type="term" value="F:ubiquinone binding"/>
    <property type="evidence" value="ECO:0007669"/>
    <property type="project" value="InterPro"/>
</dbReference>
<accession>A0A1I5FGZ2</accession>
<evidence type="ECO:0000313" key="3">
    <source>
        <dbReference type="EMBL" id="SFO23015.1"/>
    </source>
</evidence>
<protein>
    <submittedName>
        <fullName evidence="3">Coenzyme Q-binding protein COQ10</fullName>
    </submittedName>
</protein>
<dbReference type="PANTHER" id="PTHR12901:SF10">
    <property type="entry name" value="COENZYME Q-BINDING PROTEIN COQ10, MITOCHONDRIAL"/>
    <property type="match status" value="1"/>
</dbReference>
<dbReference type="GO" id="GO:0045333">
    <property type="term" value="P:cellular respiration"/>
    <property type="evidence" value="ECO:0007669"/>
    <property type="project" value="InterPro"/>
</dbReference>
<dbReference type="SUPFAM" id="SSF55961">
    <property type="entry name" value="Bet v1-like"/>
    <property type="match status" value="1"/>
</dbReference>
<dbReference type="InterPro" id="IPR023393">
    <property type="entry name" value="START-like_dom_sf"/>
</dbReference>
<dbReference type="Pfam" id="PF03364">
    <property type="entry name" value="Polyketide_cyc"/>
    <property type="match status" value="1"/>
</dbReference>
<gene>
    <name evidence="3" type="ORF">SAMN04488056_10433</name>
</gene>
<feature type="domain" description="Coenzyme Q-binding protein COQ10 START" evidence="2">
    <location>
        <begin position="10"/>
        <end position="142"/>
    </location>
</feature>
<dbReference type="CDD" id="cd07813">
    <property type="entry name" value="COQ10p_like"/>
    <property type="match status" value="1"/>
</dbReference>
<dbReference type="Gene3D" id="3.30.530.20">
    <property type="match status" value="1"/>
</dbReference>
<comment type="similarity">
    <text evidence="1">Belongs to the ribosome association toxin RatA family.</text>
</comment>
<dbReference type="OrthoDB" id="9804759at2"/>
<sequence length="153" mass="17565">MPKFQTRHKVKHSAEAMFKLVADVERYPEFVPLCKSLHIRGRKETPQGAILVADMVVAYKMISESFTSKVTLLPDQNQIVAEYLDGPFKHMENRWTFEPIEGEPGACHVVFYIDYEFRSRMLSGLMGTMFDKAFKKFSSAFEQRADLIYGTAA</sequence>
<dbReference type="STRING" id="655353.SAMN04488056_10433"/>
<dbReference type="Proteomes" id="UP000199236">
    <property type="component" value="Unassembled WGS sequence"/>
</dbReference>